<dbReference type="InterPro" id="IPR006591">
    <property type="entry name" value="RNAP_P/RPABC4"/>
</dbReference>
<name>A0A645GTH8_9ZZZZ</name>
<dbReference type="GO" id="GO:0003677">
    <property type="term" value="F:DNA binding"/>
    <property type="evidence" value="ECO:0007669"/>
    <property type="project" value="InterPro"/>
</dbReference>
<dbReference type="SUPFAM" id="SSF63393">
    <property type="entry name" value="RNA polymerase subunits"/>
    <property type="match status" value="1"/>
</dbReference>
<protein>
    <recommendedName>
        <fullName evidence="4">DNA-directed RNA polymerase subunit P</fullName>
    </recommendedName>
</protein>
<gene>
    <name evidence="3" type="ORF">SDC9_174369</name>
</gene>
<keyword evidence="2" id="KW-0862">Zinc</keyword>
<dbReference type="GO" id="GO:0006351">
    <property type="term" value="P:DNA-templated transcription"/>
    <property type="evidence" value="ECO:0007669"/>
    <property type="project" value="InterPro"/>
</dbReference>
<dbReference type="AlphaFoldDB" id="A0A645GTH8"/>
<evidence type="ECO:0000313" key="3">
    <source>
        <dbReference type="EMBL" id="MPN26943.1"/>
    </source>
</evidence>
<dbReference type="GO" id="GO:0046872">
    <property type="term" value="F:metal ion binding"/>
    <property type="evidence" value="ECO:0007669"/>
    <property type="project" value="UniProtKB-KW"/>
</dbReference>
<evidence type="ECO:0000256" key="1">
    <source>
        <dbReference type="ARBA" id="ARBA00022723"/>
    </source>
</evidence>
<keyword evidence="1" id="KW-0479">Metal-binding</keyword>
<accession>A0A645GTH8</accession>
<dbReference type="EMBL" id="VSSQ01076649">
    <property type="protein sequence ID" value="MPN26943.1"/>
    <property type="molecule type" value="Genomic_DNA"/>
</dbReference>
<dbReference type="GO" id="GO:0003899">
    <property type="term" value="F:DNA-directed RNA polymerase activity"/>
    <property type="evidence" value="ECO:0007669"/>
    <property type="project" value="InterPro"/>
</dbReference>
<proteinExistence type="predicted"/>
<dbReference type="SMART" id="SM00659">
    <property type="entry name" value="RPOLCX"/>
    <property type="match status" value="1"/>
</dbReference>
<dbReference type="InterPro" id="IPR029040">
    <property type="entry name" value="RPABC4/Spt4"/>
</dbReference>
<dbReference type="Gene3D" id="2.20.28.30">
    <property type="entry name" value="RNA polymerase ii, chain L"/>
    <property type="match status" value="1"/>
</dbReference>
<dbReference type="Pfam" id="PF03604">
    <property type="entry name" value="Zn_ribbon_RPAB4"/>
    <property type="match status" value="1"/>
</dbReference>
<reference evidence="3" key="1">
    <citation type="submission" date="2019-08" db="EMBL/GenBank/DDBJ databases">
        <authorList>
            <person name="Kucharzyk K."/>
            <person name="Murdoch R.W."/>
            <person name="Higgins S."/>
            <person name="Loffler F."/>
        </authorList>
    </citation>
    <scope>NUCLEOTIDE SEQUENCE</scope>
</reference>
<evidence type="ECO:0000256" key="2">
    <source>
        <dbReference type="ARBA" id="ARBA00022833"/>
    </source>
</evidence>
<sequence length="58" mass="6665">MAKFQCLECKKEFELESTAPIMRCSYCGSRFLSKIEGEPLKRGKSWNSKSFSVGRPEK</sequence>
<organism evidence="3">
    <name type="scientific">bioreactor metagenome</name>
    <dbReference type="NCBI Taxonomy" id="1076179"/>
    <lineage>
        <taxon>unclassified sequences</taxon>
        <taxon>metagenomes</taxon>
        <taxon>ecological metagenomes</taxon>
    </lineage>
</organism>
<evidence type="ECO:0008006" key="4">
    <source>
        <dbReference type="Google" id="ProtNLM"/>
    </source>
</evidence>
<comment type="caution">
    <text evidence="3">The sequence shown here is derived from an EMBL/GenBank/DDBJ whole genome shotgun (WGS) entry which is preliminary data.</text>
</comment>